<reference evidence="4" key="1">
    <citation type="journal article" date="2019" name="Int. J. Syst. Evol. Microbiol.">
        <title>The Global Catalogue of Microorganisms (GCM) 10K type strain sequencing project: providing services to taxonomists for standard genome sequencing and annotation.</title>
        <authorList>
            <consortium name="The Broad Institute Genomics Platform"/>
            <consortium name="The Broad Institute Genome Sequencing Center for Infectious Disease"/>
            <person name="Wu L."/>
            <person name="Ma J."/>
        </authorList>
    </citation>
    <scope>NUCLEOTIDE SEQUENCE [LARGE SCALE GENOMIC DNA]</scope>
    <source>
        <strain evidence="4">JCM 16545</strain>
    </source>
</reference>
<protein>
    <submittedName>
        <fullName evidence="3">EF-hand domain-containing protein</fullName>
    </submittedName>
</protein>
<dbReference type="InterPro" id="IPR011992">
    <property type="entry name" value="EF-hand-dom_pair"/>
</dbReference>
<dbReference type="EMBL" id="JBHUJC010000003">
    <property type="protein sequence ID" value="MFD2275219.1"/>
    <property type="molecule type" value="Genomic_DNA"/>
</dbReference>
<dbReference type="RefSeq" id="WP_377094969.1">
    <property type="nucleotide sequence ID" value="NZ_JBHSJM010000001.1"/>
</dbReference>
<dbReference type="Pfam" id="PF13202">
    <property type="entry name" value="EF-hand_5"/>
    <property type="match status" value="1"/>
</dbReference>
<evidence type="ECO:0000313" key="3">
    <source>
        <dbReference type="EMBL" id="MFD2275219.1"/>
    </source>
</evidence>
<dbReference type="SUPFAM" id="SSF47473">
    <property type="entry name" value="EF-hand"/>
    <property type="match status" value="1"/>
</dbReference>
<dbReference type="PROSITE" id="PS00018">
    <property type="entry name" value="EF_HAND_1"/>
    <property type="match status" value="3"/>
</dbReference>
<feature type="domain" description="EF-hand" evidence="2">
    <location>
        <begin position="220"/>
        <end position="233"/>
    </location>
</feature>
<dbReference type="Proteomes" id="UP001597297">
    <property type="component" value="Unassembled WGS sequence"/>
</dbReference>
<evidence type="ECO:0000259" key="2">
    <source>
        <dbReference type="Pfam" id="PF13202"/>
    </source>
</evidence>
<organism evidence="3 4">
    <name type="scientific">Rubritalea spongiae</name>
    <dbReference type="NCBI Taxonomy" id="430797"/>
    <lineage>
        <taxon>Bacteria</taxon>
        <taxon>Pseudomonadati</taxon>
        <taxon>Verrucomicrobiota</taxon>
        <taxon>Verrucomicrobiia</taxon>
        <taxon>Verrucomicrobiales</taxon>
        <taxon>Rubritaleaceae</taxon>
        <taxon>Rubritalea</taxon>
    </lineage>
</organism>
<name>A0ABW5E460_9BACT</name>
<gene>
    <name evidence="3" type="ORF">ACFSQZ_01950</name>
</gene>
<keyword evidence="1" id="KW-0732">Signal</keyword>
<feature type="signal peptide" evidence="1">
    <location>
        <begin position="1"/>
        <end position="20"/>
    </location>
</feature>
<dbReference type="InterPro" id="IPR002048">
    <property type="entry name" value="EF_hand_dom"/>
</dbReference>
<sequence>MKNTISSLLLTALCSTSSMAAEAAVDTLINETADKATPHFLSAIELANADQKNEQNYAALAQAIGTLGLGKAPDFPAHWIADDEEAHEHARPELEERLKMFAQYDIKLLKALDVNGDLKTNEAELREGIKNSLLFVLDDKLKVDGDNDKKLSPKEYALAVPAHDEEKDEDGLDWHQRGHFDRDDKNSDGFLDQSEMISFTAEGVVYRAALIHSSLVLQGADTNKDGEISKEEFLVLNPKAEELWKEIVKEKPSLKLDSAYPSIYWLGMDKLKMITDA</sequence>
<feature type="chain" id="PRO_5047187656" evidence="1">
    <location>
        <begin position="21"/>
        <end position="277"/>
    </location>
</feature>
<keyword evidence="4" id="KW-1185">Reference proteome</keyword>
<dbReference type="Gene3D" id="1.10.238.10">
    <property type="entry name" value="EF-hand"/>
    <property type="match status" value="1"/>
</dbReference>
<comment type="caution">
    <text evidence="3">The sequence shown here is derived from an EMBL/GenBank/DDBJ whole genome shotgun (WGS) entry which is preliminary data.</text>
</comment>
<evidence type="ECO:0000313" key="4">
    <source>
        <dbReference type="Proteomes" id="UP001597297"/>
    </source>
</evidence>
<accession>A0ABW5E460</accession>
<proteinExistence type="predicted"/>
<evidence type="ECO:0000256" key="1">
    <source>
        <dbReference type="SAM" id="SignalP"/>
    </source>
</evidence>
<dbReference type="InterPro" id="IPR018247">
    <property type="entry name" value="EF_Hand_1_Ca_BS"/>
</dbReference>